<evidence type="ECO:0000313" key="3">
    <source>
        <dbReference type="EMBL" id="KAF3452169.1"/>
    </source>
</evidence>
<keyword evidence="2" id="KW-1133">Transmembrane helix</keyword>
<evidence type="ECO:0000256" key="1">
    <source>
        <dbReference type="SAM" id="MobiDB-lite"/>
    </source>
</evidence>
<feature type="transmembrane region" description="Helical" evidence="2">
    <location>
        <begin position="436"/>
        <end position="458"/>
    </location>
</feature>
<comment type="caution">
    <text evidence="3">The sequence shown here is derived from an EMBL/GenBank/DDBJ whole genome shotgun (WGS) entry which is preliminary data.</text>
</comment>
<reference evidence="3" key="1">
    <citation type="submission" date="2020-03" db="EMBL/GenBank/DDBJ databases">
        <title>A high-quality chromosome-level genome assembly of a woody plant with both climbing and erect habits, Rhamnella rubrinervis.</title>
        <authorList>
            <person name="Lu Z."/>
            <person name="Yang Y."/>
            <person name="Zhu X."/>
            <person name="Sun Y."/>
        </authorList>
    </citation>
    <scope>NUCLEOTIDE SEQUENCE</scope>
    <source>
        <strain evidence="3">BYM</strain>
        <tissue evidence="3">Leaf</tissue>
    </source>
</reference>
<protein>
    <submittedName>
        <fullName evidence="3">Uncharacterized protein</fullName>
    </submittedName>
</protein>
<feature type="region of interest" description="Disordered" evidence="1">
    <location>
        <begin position="117"/>
        <end position="140"/>
    </location>
</feature>
<dbReference type="AlphaFoldDB" id="A0A8K0HHA9"/>
<sequence>METEEKELPALILYSFDRCPYVHQGKTQPAFLVKNRLRTGAGSLVFLGGSTDERRKSVITCYSSSKAWSSVAGNKRNNCSKLRSAAIGLLSLARRVSGESSLVDLIEEAVTEQAVTESAAIEPPSVGRRTTGSGSSHLISSGQWEEDSLWLSSVNQVLDSALSALKAASDSRSSGVKSLSGFQAYPVFSLSVAAPEKEVSLGKVSYKDIRLIRGNGLRLRQRQPIRPTNMSSAGIGCLVVSSAGAAIGSTNGLACCSPECASAIKGAAQCQMRLFPRSLTDQAMEWYFTLPRYSIQSFALLVEKYLERFSAITKREMLIQSTWKHNPGESFSSYPARLKSFTSRNHLTRQRLKIFLSNPKRLLPITLPVYFEEAGPELKETLQTKLSDSALRSLYPLDYWDLTSQDSLYRRRKIYTLPISRACFARMLLPLPPRQLALSSLLPLPIPMLLFPSLALVIKATNLTTGYSFVGIYSDRGSVWDASKSAYGTTISAASFALGGSENGSLHYLVEPSEVRKLELKQGTKLQLASFGSTRLKGEGFAAAVQQVEEFATKEKLGASKRASKVYST</sequence>
<dbReference type="Proteomes" id="UP000796880">
    <property type="component" value="Unassembled WGS sequence"/>
</dbReference>
<gene>
    <name evidence="3" type="ORF">FNV43_RR08267</name>
</gene>
<keyword evidence="2" id="KW-0472">Membrane</keyword>
<keyword evidence="2" id="KW-0812">Transmembrane</keyword>
<dbReference type="OrthoDB" id="1771675at2759"/>
<name>A0A8K0HHA9_9ROSA</name>
<proteinExistence type="predicted"/>
<evidence type="ECO:0000256" key="2">
    <source>
        <dbReference type="SAM" id="Phobius"/>
    </source>
</evidence>
<evidence type="ECO:0000313" key="4">
    <source>
        <dbReference type="Proteomes" id="UP000796880"/>
    </source>
</evidence>
<feature type="compositionally biased region" description="Low complexity" evidence="1">
    <location>
        <begin position="127"/>
        <end position="136"/>
    </location>
</feature>
<dbReference type="EMBL" id="VOIH02000003">
    <property type="protein sequence ID" value="KAF3452169.1"/>
    <property type="molecule type" value="Genomic_DNA"/>
</dbReference>
<accession>A0A8K0HHA9</accession>
<organism evidence="3 4">
    <name type="scientific">Rhamnella rubrinervis</name>
    <dbReference type="NCBI Taxonomy" id="2594499"/>
    <lineage>
        <taxon>Eukaryota</taxon>
        <taxon>Viridiplantae</taxon>
        <taxon>Streptophyta</taxon>
        <taxon>Embryophyta</taxon>
        <taxon>Tracheophyta</taxon>
        <taxon>Spermatophyta</taxon>
        <taxon>Magnoliopsida</taxon>
        <taxon>eudicotyledons</taxon>
        <taxon>Gunneridae</taxon>
        <taxon>Pentapetalae</taxon>
        <taxon>rosids</taxon>
        <taxon>fabids</taxon>
        <taxon>Rosales</taxon>
        <taxon>Rhamnaceae</taxon>
        <taxon>rhamnoid group</taxon>
        <taxon>Rhamneae</taxon>
        <taxon>Rhamnella</taxon>
    </lineage>
</organism>
<keyword evidence="4" id="KW-1185">Reference proteome</keyword>